<keyword evidence="1" id="KW-1133">Transmembrane helix</keyword>
<sequence>MNQSSFVTRLGYLLAWILLFSPPFLIRATGKEVGYTLLAALFFYPLALSRKSLAICIPLLILVGTANIFHAQFLGNMIDEFSVATLLRTEAHEAAEFLNLINRQMILVVLCWLVVSLGCGYFLFKHCAEKAFPFAKWQKKILLGIGLLWTSFFAFGVTQQFTTTDYVQKLRHIYPMHMAKAAVRYGDLEKEVFYQPTLPAKPGAAQVNTLVMVIGESASSHRWSLLGYEGDDTNQSLRQIAGLRTYKVMAHGLNTAKALPYILTGQSALDSQKNASPSFLDLARHAGYKTFVFSNSRFNDKSEDMYSQILRRSADVYAKVGNGAHDEVMTSWLEKALADEAPYKLVVLHTYGSHPDISKRYPHSRYQGGDAYDNSIRYTSDLLADWIHMLDTATAEPSALLYVADHGLGVPPCVDSPRHGNDQSVLEVPLAYWANAALRASEAEGLPSISDGAIEHSTTLAPEMLVAAQGYDVRTAMPHLEDSRRLHFDGVPYAELYRDDACTP</sequence>
<dbReference type="InterPro" id="IPR017850">
    <property type="entry name" value="Alkaline_phosphatase_core_sf"/>
</dbReference>
<evidence type="ECO:0000256" key="1">
    <source>
        <dbReference type="SAM" id="Phobius"/>
    </source>
</evidence>
<keyword evidence="1" id="KW-0472">Membrane</keyword>
<organism evidence="3 4">
    <name type="scientific">Comamonas resistens</name>
    <dbReference type="NCBI Taxonomy" id="3046670"/>
    <lineage>
        <taxon>Bacteria</taxon>
        <taxon>Pseudomonadati</taxon>
        <taxon>Pseudomonadota</taxon>
        <taxon>Betaproteobacteria</taxon>
        <taxon>Burkholderiales</taxon>
        <taxon>Comamonadaceae</taxon>
        <taxon>Comamonas</taxon>
    </lineage>
</organism>
<feature type="transmembrane region" description="Helical" evidence="1">
    <location>
        <begin position="105"/>
        <end position="124"/>
    </location>
</feature>
<dbReference type="EMBL" id="CP125947">
    <property type="protein sequence ID" value="WHS65575.1"/>
    <property type="molecule type" value="Genomic_DNA"/>
</dbReference>
<dbReference type="Proteomes" id="UP001240697">
    <property type="component" value="Chromosome"/>
</dbReference>
<proteinExistence type="predicted"/>
<accession>A0ABY8SR85</accession>
<dbReference type="InterPro" id="IPR040423">
    <property type="entry name" value="PEA_transferase"/>
</dbReference>
<feature type="domain" description="Sulfatase N-terminal" evidence="2">
    <location>
        <begin position="209"/>
        <end position="451"/>
    </location>
</feature>
<dbReference type="Gene3D" id="3.40.720.10">
    <property type="entry name" value="Alkaline Phosphatase, subunit A"/>
    <property type="match status" value="1"/>
</dbReference>
<dbReference type="SUPFAM" id="SSF53649">
    <property type="entry name" value="Alkaline phosphatase-like"/>
    <property type="match status" value="1"/>
</dbReference>
<name>A0ABY8SR85_9BURK</name>
<evidence type="ECO:0000259" key="2">
    <source>
        <dbReference type="Pfam" id="PF00884"/>
    </source>
</evidence>
<dbReference type="PANTHER" id="PTHR30443">
    <property type="entry name" value="INNER MEMBRANE PROTEIN"/>
    <property type="match status" value="1"/>
</dbReference>
<feature type="transmembrane region" description="Helical" evidence="1">
    <location>
        <begin position="52"/>
        <end position="69"/>
    </location>
</feature>
<evidence type="ECO:0000313" key="4">
    <source>
        <dbReference type="Proteomes" id="UP001240697"/>
    </source>
</evidence>
<reference evidence="3 4" key="1">
    <citation type="submission" date="2023-05" db="EMBL/GenBank/DDBJ databases">
        <authorList>
            <person name="Yin Y."/>
            <person name="Lu Z."/>
        </authorList>
    </citation>
    <scope>NUCLEOTIDE SEQUENCE [LARGE SCALE GENOMIC DNA]</scope>
    <source>
        <strain evidence="3 4">ZM22</strain>
    </source>
</reference>
<dbReference type="RefSeq" id="WP_283486676.1">
    <property type="nucleotide sequence ID" value="NZ_CP125947.1"/>
</dbReference>
<evidence type="ECO:0000313" key="3">
    <source>
        <dbReference type="EMBL" id="WHS65575.1"/>
    </source>
</evidence>
<keyword evidence="4" id="KW-1185">Reference proteome</keyword>
<gene>
    <name evidence="3" type="ORF">QMY55_24485</name>
</gene>
<dbReference type="PANTHER" id="PTHR30443:SF0">
    <property type="entry name" value="PHOSPHOETHANOLAMINE TRANSFERASE EPTA"/>
    <property type="match status" value="1"/>
</dbReference>
<keyword evidence="1" id="KW-0812">Transmembrane</keyword>
<protein>
    <submittedName>
        <fullName evidence="3">Sulfatase-like hydrolase/transferase</fullName>
    </submittedName>
</protein>
<dbReference type="InterPro" id="IPR000917">
    <property type="entry name" value="Sulfatase_N"/>
</dbReference>
<dbReference type="Pfam" id="PF00884">
    <property type="entry name" value="Sulfatase"/>
    <property type="match status" value="1"/>
</dbReference>